<keyword evidence="7" id="KW-1185">Reference proteome</keyword>
<dbReference type="InterPro" id="IPR009288">
    <property type="entry name" value="AIG2-like_dom"/>
</dbReference>
<dbReference type="GO" id="GO:0016740">
    <property type="term" value="F:transferase activity"/>
    <property type="evidence" value="ECO:0007669"/>
    <property type="project" value="UniProtKB-KW"/>
</dbReference>
<feature type="region of interest" description="Disordered" evidence="4">
    <location>
        <begin position="168"/>
        <end position="193"/>
    </location>
</feature>
<dbReference type="InterPro" id="IPR036568">
    <property type="entry name" value="GGCT-like_sf"/>
</dbReference>
<dbReference type="InterPro" id="IPR045038">
    <property type="entry name" value="AIG2-like"/>
</dbReference>
<dbReference type="EMBL" id="MU857257">
    <property type="protein sequence ID" value="KAK4148802.1"/>
    <property type="molecule type" value="Genomic_DNA"/>
</dbReference>
<evidence type="ECO:0000313" key="7">
    <source>
        <dbReference type="Proteomes" id="UP001302745"/>
    </source>
</evidence>
<dbReference type="AlphaFoldDB" id="A0AAN6VCB3"/>
<feature type="compositionally biased region" description="Basic and acidic residues" evidence="4">
    <location>
        <begin position="173"/>
        <end position="186"/>
    </location>
</feature>
<protein>
    <recommendedName>
        <fullName evidence="3">Putative gamma-glutamylcyclotransferase</fullName>
    </recommendedName>
</protein>
<reference evidence="6" key="1">
    <citation type="journal article" date="2023" name="Mol. Phylogenet. Evol.">
        <title>Genome-scale phylogeny and comparative genomics of the fungal order Sordariales.</title>
        <authorList>
            <person name="Hensen N."/>
            <person name="Bonometti L."/>
            <person name="Westerberg I."/>
            <person name="Brannstrom I.O."/>
            <person name="Guillou S."/>
            <person name="Cros-Aarteil S."/>
            <person name="Calhoun S."/>
            <person name="Haridas S."/>
            <person name="Kuo A."/>
            <person name="Mondo S."/>
            <person name="Pangilinan J."/>
            <person name="Riley R."/>
            <person name="LaButti K."/>
            <person name="Andreopoulos B."/>
            <person name="Lipzen A."/>
            <person name="Chen C."/>
            <person name="Yan M."/>
            <person name="Daum C."/>
            <person name="Ng V."/>
            <person name="Clum A."/>
            <person name="Steindorff A."/>
            <person name="Ohm R.A."/>
            <person name="Martin F."/>
            <person name="Silar P."/>
            <person name="Natvig D.O."/>
            <person name="Lalanne C."/>
            <person name="Gautier V."/>
            <person name="Ament-Velasquez S.L."/>
            <person name="Kruys A."/>
            <person name="Hutchinson M.I."/>
            <person name="Powell A.J."/>
            <person name="Barry K."/>
            <person name="Miller A.N."/>
            <person name="Grigoriev I.V."/>
            <person name="Debuchy R."/>
            <person name="Gladieux P."/>
            <person name="Hiltunen Thoren M."/>
            <person name="Johannesson H."/>
        </authorList>
    </citation>
    <scope>NUCLEOTIDE SEQUENCE</scope>
    <source>
        <strain evidence="6">CBS 538.74</strain>
    </source>
</reference>
<keyword evidence="2" id="KW-0808">Transferase</keyword>
<comment type="caution">
    <text evidence="6">The sequence shown here is derived from an EMBL/GenBank/DDBJ whole genome shotgun (WGS) entry which is preliminary data.</text>
</comment>
<gene>
    <name evidence="6" type="ORF">C8A00DRAFT_19428</name>
</gene>
<accession>A0AAN6VCB3</accession>
<organism evidence="6 7">
    <name type="scientific">Chaetomidium leptoderma</name>
    <dbReference type="NCBI Taxonomy" id="669021"/>
    <lineage>
        <taxon>Eukaryota</taxon>
        <taxon>Fungi</taxon>
        <taxon>Dikarya</taxon>
        <taxon>Ascomycota</taxon>
        <taxon>Pezizomycotina</taxon>
        <taxon>Sordariomycetes</taxon>
        <taxon>Sordariomycetidae</taxon>
        <taxon>Sordariales</taxon>
        <taxon>Chaetomiaceae</taxon>
        <taxon>Chaetomidium</taxon>
    </lineage>
</organism>
<feature type="domain" description="Gamma-glutamylcyclotransferase AIG2-like" evidence="5">
    <location>
        <begin position="34"/>
        <end position="128"/>
    </location>
</feature>
<dbReference type="PANTHER" id="PTHR31544">
    <property type="entry name" value="AIG2-LIKE PROTEIN D"/>
    <property type="match status" value="1"/>
</dbReference>
<name>A0AAN6VCB3_9PEZI</name>
<evidence type="ECO:0000313" key="6">
    <source>
        <dbReference type="EMBL" id="KAK4148802.1"/>
    </source>
</evidence>
<dbReference type="Pfam" id="PF06094">
    <property type="entry name" value="GGACT"/>
    <property type="match status" value="1"/>
</dbReference>
<feature type="compositionally biased region" description="Polar residues" evidence="4">
    <location>
        <begin position="1"/>
        <end position="17"/>
    </location>
</feature>
<proteinExistence type="inferred from homology"/>
<dbReference type="Proteomes" id="UP001302745">
    <property type="component" value="Unassembled WGS sequence"/>
</dbReference>
<reference evidence="6" key="2">
    <citation type="submission" date="2023-05" db="EMBL/GenBank/DDBJ databases">
        <authorList>
            <consortium name="Lawrence Berkeley National Laboratory"/>
            <person name="Steindorff A."/>
            <person name="Hensen N."/>
            <person name="Bonometti L."/>
            <person name="Westerberg I."/>
            <person name="Brannstrom I.O."/>
            <person name="Guillou S."/>
            <person name="Cros-Aarteil S."/>
            <person name="Calhoun S."/>
            <person name="Haridas S."/>
            <person name="Kuo A."/>
            <person name="Mondo S."/>
            <person name="Pangilinan J."/>
            <person name="Riley R."/>
            <person name="Labutti K."/>
            <person name="Andreopoulos B."/>
            <person name="Lipzen A."/>
            <person name="Chen C."/>
            <person name="Yanf M."/>
            <person name="Daum C."/>
            <person name="Ng V."/>
            <person name="Clum A."/>
            <person name="Ohm R."/>
            <person name="Martin F."/>
            <person name="Silar P."/>
            <person name="Natvig D."/>
            <person name="Lalanne C."/>
            <person name="Gautier V."/>
            <person name="Ament-Velasquez S.L."/>
            <person name="Kruys A."/>
            <person name="Hutchinson M.I."/>
            <person name="Powell A.J."/>
            <person name="Barry K."/>
            <person name="Miller A.N."/>
            <person name="Grigoriev I.V."/>
            <person name="Debuchy R."/>
            <person name="Gladieux P."/>
            <person name="Thoren M.H."/>
            <person name="Johannesson H."/>
        </authorList>
    </citation>
    <scope>NUCLEOTIDE SEQUENCE</scope>
    <source>
        <strain evidence="6">CBS 538.74</strain>
    </source>
</reference>
<dbReference type="InterPro" id="IPR013024">
    <property type="entry name" value="GGCT-like"/>
</dbReference>
<comment type="similarity">
    <text evidence="1">Belongs to the gamma-glutamylcyclotransferase family.</text>
</comment>
<dbReference type="CDD" id="cd06661">
    <property type="entry name" value="GGCT_like"/>
    <property type="match status" value="1"/>
</dbReference>
<evidence type="ECO:0000256" key="3">
    <source>
        <dbReference type="ARBA" id="ARBA00030602"/>
    </source>
</evidence>
<evidence type="ECO:0000256" key="1">
    <source>
        <dbReference type="ARBA" id="ARBA00008861"/>
    </source>
</evidence>
<dbReference type="SUPFAM" id="SSF110857">
    <property type="entry name" value="Gamma-glutamyl cyclotransferase-like"/>
    <property type="match status" value="1"/>
</dbReference>
<evidence type="ECO:0000256" key="4">
    <source>
        <dbReference type="SAM" id="MobiDB-lite"/>
    </source>
</evidence>
<evidence type="ECO:0000259" key="5">
    <source>
        <dbReference type="Pfam" id="PF06094"/>
    </source>
</evidence>
<sequence>MAQSSHFSPISASNTGAASPPSSPLPHVYEPVYYFFYGTLTKPHILKEVLGLDTEPVLRPAKIHGYGLTNWGQYLALIDGEPGTVVTGFACKVQSAEEEYKLSYYETNAYTLHGCKIHFTARSSGNNEEEGPVFGNTFLYAGDAQALKEGRFDRTLWEVQMGIRLPPHWRRGARGDAKPAKTDEQVSKPAVSN</sequence>
<feature type="region of interest" description="Disordered" evidence="4">
    <location>
        <begin position="1"/>
        <end position="22"/>
    </location>
</feature>
<dbReference type="PANTHER" id="PTHR31544:SF4">
    <property type="entry name" value="GAMMA-GLUTAMYLCYCLOTRANSFERASE-RELATED"/>
    <property type="match status" value="1"/>
</dbReference>
<dbReference type="Gene3D" id="3.10.490.10">
    <property type="entry name" value="Gamma-glutamyl cyclotransferase-like"/>
    <property type="match status" value="1"/>
</dbReference>
<evidence type="ECO:0000256" key="2">
    <source>
        <dbReference type="ARBA" id="ARBA00022679"/>
    </source>
</evidence>